<dbReference type="AlphaFoldDB" id="A0A174QMQ9"/>
<organism evidence="2 3">
    <name type="scientific">Anaerotruncus colihominis</name>
    <dbReference type="NCBI Taxonomy" id="169435"/>
    <lineage>
        <taxon>Bacteria</taxon>
        <taxon>Bacillati</taxon>
        <taxon>Bacillota</taxon>
        <taxon>Clostridia</taxon>
        <taxon>Eubacteriales</taxon>
        <taxon>Oscillospiraceae</taxon>
        <taxon>Anaerotruncus</taxon>
    </lineage>
</organism>
<protein>
    <submittedName>
        <fullName evidence="2">Putative metallo-dependent hydrolase</fullName>
    </submittedName>
</protein>
<dbReference type="InterPro" id="IPR032466">
    <property type="entry name" value="Metal_Hydrolase"/>
</dbReference>
<keyword evidence="2" id="KW-0378">Hydrolase</keyword>
<feature type="domain" description="Amidohydrolase-related" evidence="1">
    <location>
        <begin position="71"/>
        <end position="396"/>
    </location>
</feature>
<dbReference type="InterPro" id="IPR051781">
    <property type="entry name" value="Metallo-dep_Hydrolase"/>
</dbReference>
<reference evidence="2 3" key="1">
    <citation type="submission" date="2015-09" db="EMBL/GenBank/DDBJ databases">
        <authorList>
            <consortium name="Pathogen Informatics"/>
        </authorList>
    </citation>
    <scope>NUCLEOTIDE SEQUENCE [LARGE SCALE GENOMIC DNA]</scope>
    <source>
        <strain evidence="2 3">2789STDY5834939</strain>
    </source>
</reference>
<dbReference type="Gene3D" id="2.30.40.10">
    <property type="entry name" value="Urease, subunit C, domain 1"/>
    <property type="match status" value="1"/>
</dbReference>
<proteinExistence type="predicted"/>
<dbReference type="PANTHER" id="PTHR43135:SF3">
    <property type="entry name" value="ALPHA-D-RIBOSE 1-METHYLPHOSPHONATE 5-TRIPHOSPHATE DIPHOSPHATASE"/>
    <property type="match status" value="1"/>
</dbReference>
<dbReference type="InterPro" id="IPR006680">
    <property type="entry name" value="Amidohydro-rel"/>
</dbReference>
<evidence type="ECO:0000313" key="2">
    <source>
        <dbReference type="EMBL" id="CUP74502.1"/>
    </source>
</evidence>
<name>A0A174QMQ9_9FIRM</name>
<dbReference type="PANTHER" id="PTHR43135">
    <property type="entry name" value="ALPHA-D-RIBOSE 1-METHYLPHOSPHONATE 5-TRIPHOSPHATE DIPHOSPHATASE"/>
    <property type="match status" value="1"/>
</dbReference>
<accession>A0A174QMQ9</accession>
<dbReference type="Pfam" id="PF01979">
    <property type="entry name" value="Amidohydro_1"/>
    <property type="match status" value="1"/>
</dbReference>
<evidence type="ECO:0000259" key="1">
    <source>
        <dbReference type="Pfam" id="PF01979"/>
    </source>
</evidence>
<gene>
    <name evidence="2" type="ORF">ERS852551_01793</name>
</gene>
<dbReference type="InterPro" id="IPR011059">
    <property type="entry name" value="Metal-dep_hydrolase_composite"/>
</dbReference>
<evidence type="ECO:0000313" key="3">
    <source>
        <dbReference type="Proteomes" id="UP000095765"/>
    </source>
</evidence>
<dbReference type="GO" id="GO:0016810">
    <property type="term" value="F:hydrolase activity, acting on carbon-nitrogen (but not peptide) bonds"/>
    <property type="evidence" value="ECO:0007669"/>
    <property type="project" value="InterPro"/>
</dbReference>
<sequence length="440" mass="47102">MRKTYLIHGRIVDGVHDTAIEDGILIFKTDLQAQQGGNKDELLFVGSIADYPNFPNEVTKADNVVDMTGYTLTPGLYNVHAHLGLTMPYLPYRFDVPGVPYRSLLMLRRACEALNCGITTIRSAGGPDDIDYAIRDAVENEMITASRVVPCGALNIAVGGHAWNNYISTMYNGADEFRAAARAEIAKGAQFVKIGLTGGAASAHEGMADKQMTDEEIAAVVEVAHAAGKRVAAHLGGDKPIQEFVKLGGDSVEHAYHMEMDTACLMKERGSFLVATLSVTNCHDYLVGHGSPEFQVRKLDETGEAHSASIGNAIKAGVTICVGTDLLPSDPIDGTNATVREMELLVKAGLTPMQAIKAATSNSARLTDTIGFTGTLEAGKCGDFIAVKGKPDQNISDMRNLALVSKGCRLVWSEVPGMVLRRYNPVVPGMDLGGGTYIKW</sequence>
<dbReference type="Gene3D" id="3.20.20.140">
    <property type="entry name" value="Metal-dependent hydrolases"/>
    <property type="match status" value="1"/>
</dbReference>
<dbReference type="EMBL" id="CZBE01000011">
    <property type="protein sequence ID" value="CUP74502.1"/>
    <property type="molecule type" value="Genomic_DNA"/>
</dbReference>
<dbReference type="SUPFAM" id="SSF51556">
    <property type="entry name" value="Metallo-dependent hydrolases"/>
    <property type="match status" value="1"/>
</dbReference>
<dbReference type="RefSeq" id="WP_006875849.1">
    <property type="nucleotide sequence ID" value="NZ_CABIWA010000013.1"/>
</dbReference>
<dbReference type="Proteomes" id="UP000095765">
    <property type="component" value="Unassembled WGS sequence"/>
</dbReference>
<dbReference type="OrthoDB" id="9797498at2"/>